<dbReference type="InterPro" id="IPR055344">
    <property type="entry name" value="SecD_SecF_C_bact"/>
</dbReference>
<sequence>MLRERMPFHFIKLRKIWYAISVLIIVPGIISLFSQGLNMGIDFSGGSLFDLKFNQPTAVEQVRSVLGGFGLEGASIQRSNETDFLIRTRELTEEESTKVVQALNEKLGGVTLQRSERVGPVVGRELIMKALGALAVASVLMVIYIAWRFEFKQGVAAIISLLHDVLVVVGIFSIFQIEIDSAFIAAILTIIGYSINDTIVIFDRIRENLLNKKKGDALEDIINASLWQTIARSINTVLTVEFVLVALLLLGGTTIRSMVLALLVGVTSGAYSSIFNASPLWFDFKRLERRGRPRTARA</sequence>
<evidence type="ECO:0000256" key="1">
    <source>
        <dbReference type="ARBA" id="ARBA00004651"/>
    </source>
</evidence>
<evidence type="ECO:0000256" key="5">
    <source>
        <dbReference type="ARBA" id="ARBA00022927"/>
    </source>
</evidence>
<keyword evidence="3 12" id="KW-1003">Cell membrane</keyword>
<feature type="transmembrane region" description="Helical" evidence="12">
    <location>
        <begin position="181"/>
        <end position="202"/>
    </location>
</feature>
<dbReference type="InterPro" id="IPR005665">
    <property type="entry name" value="SecF_bac"/>
</dbReference>
<comment type="function">
    <text evidence="9 12">Part of the Sec protein translocase complex. Interacts with the SecYEG preprotein conducting channel. SecDF uses the proton motive force (PMF) to complete protein translocation after the ATP-dependent function of SecA.</text>
</comment>
<evidence type="ECO:0000256" key="3">
    <source>
        <dbReference type="ARBA" id="ARBA00022475"/>
    </source>
</evidence>
<dbReference type="GO" id="GO:0043952">
    <property type="term" value="P:protein transport by the Sec complex"/>
    <property type="evidence" value="ECO:0007669"/>
    <property type="project" value="UniProtKB-UniRule"/>
</dbReference>
<dbReference type="Gene3D" id="3.30.70.2040">
    <property type="match status" value="1"/>
</dbReference>
<dbReference type="Pfam" id="PF07549">
    <property type="entry name" value="Sec_GG"/>
    <property type="match status" value="1"/>
</dbReference>
<dbReference type="eggNOG" id="COG0341">
    <property type="taxonomic scope" value="Bacteria"/>
</dbReference>
<evidence type="ECO:0000259" key="13">
    <source>
        <dbReference type="Pfam" id="PF02355"/>
    </source>
</evidence>
<evidence type="ECO:0000256" key="7">
    <source>
        <dbReference type="ARBA" id="ARBA00023010"/>
    </source>
</evidence>
<feature type="domain" description="Protein export membrane protein SecD/SecF C-terminal" evidence="13">
    <location>
        <begin position="105"/>
        <end position="285"/>
    </location>
</feature>
<evidence type="ECO:0000256" key="10">
    <source>
        <dbReference type="ARBA" id="ARBA00060856"/>
    </source>
</evidence>
<proteinExistence type="inferred from homology"/>
<dbReference type="InterPro" id="IPR048634">
    <property type="entry name" value="SecD_SecF_C"/>
</dbReference>
<evidence type="ECO:0000256" key="11">
    <source>
        <dbReference type="ARBA" id="ARBA00061053"/>
    </source>
</evidence>
<comment type="subcellular location">
    <subcellularLocation>
        <location evidence="1 12">Cell membrane</location>
        <topology evidence="1 12">Multi-pass membrane protein</topology>
    </subcellularLocation>
</comment>
<feature type="transmembrane region" description="Helical" evidence="12">
    <location>
        <begin position="154"/>
        <end position="175"/>
    </location>
</feature>
<dbReference type="HOGENOM" id="CLU_050012_0_0_9"/>
<dbReference type="NCBIfam" id="TIGR00916">
    <property type="entry name" value="2A0604s01"/>
    <property type="match status" value="1"/>
</dbReference>
<dbReference type="Gene3D" id="1.20.1640.10">
    <property type="entry name" value="Multidrug efflux transporter AcrB transmembrane domain"/>
    <property type="match status" value="1"/>
</dbReference>
<feature type="transmembrane region" description="Helical" evidence="12">
    <location>
        <begin position="234"/>
        <end position="252"/>
    </location>
</feature>
<dbReference type="FunFam" id="1.20.1640.10:FF:000024">
    <property type="entry name" value="Multifunctional fusion protein"/>
    <property type="match status" value="1"/>
</dbReference>
<keyword evidence="15" id="KW-1185">Reference proteome</keyword>
<dbReference type="GO" id="GO:0006605">
    <property type="term" value="P:protein targeting"/>
    <property type="evidence" value="ECO:0007669"/>
    <property type="project" value="UniProtKB-UniRule"/>
</dbReference>
<reference evidence="15" key="1">
    <citation type="journal article" date="2008" name="Genome Res.">
        <title>The genome of Pelotomaculum thermopropionicum reveals niche-associated evolution in anaerobic microbiota.</title>
        <authorList>
            <person name="Kosaka T."/>
            <person name="Kato S."/>
            <person name="Shimoyama T."/>
            <person name="Ishii S."/>
            <person name="Abe T."/>
            <person name="Watanabe K."/>
        </authorList>
    </citation>
    <scope>NUCLEOTIDE SEQUENCE [LARGE SCALE GENOMIC DNA]</scope>
    <source>
        <strain evidence="15">DSM 13744 / JCM 10971 / SI</strain>
    </source>
</reference>
<dbReference type="PANTHER" id="PTHR30081:SF8">
    <property type="entry name" value="PROTEIN TRANSLOCASE SUBUNIT SECF"/>
    <property type="match status" value="1"/>
</dbReference>
<dbReference type="SUPFAM" id="SSF82866">
    <property type="entry name" value="Multidrug efflux transporter AcrB transmembrane domain"/>
    <property type="match status" value="1"/>
</dbReference>
<dbReference type="KEGG" id="pth:PTH_1036"/>
<dbReference type="AlphaFoldDB" id="A5D3H0"/>
<organism evidence="14 15">
    <name type="scientific">Pelotomaculum thermopropionicum (strain DSM 13744 / JCM 10971 / SI)</name>
    <dbReference type="NCBI Taxonomy" id="370438"/>
    <lineage>
        <taxon>Bacteria</taxon>
        <taxon>Bacillati</taxon>
        <taxon>Bacillota</taxon>
        <taxon>Clostridia</taxon>
        <taxon>Eubacteriales</taxon>
        <taxon>Desulfotomaculaceae</taxon>
        <taxon>Pelotomaculum</taxon>
    </lineage>
</organism>
<evidence type="ECO:0000256" key="9">
    <source>
        <dbReference type="ARBA" id="ARBA00059018"/>
    </source>
</evidence>
<keyword evidence="2 12" id="KW-0813">Transport</keyword>
<comment type="similarity">
    <text evidence="11">In the N-terminal section; belongs to the SecD/SecF family. SecD subfamily.</text>
</comment>
<comment type="similarity">
    <text evidence="12">Belongs to the SecD/SecF family. SecF subfamily.</text>
</comment>
<dbReference type="InterPro" id="IPR022645">
    <property type="entry name" value="SecD/SecF_bac"/>
</dbReference>
<evidence type="ECO:0000313" key="14">
    <source>
        <dbReference type="EMBL" id="BAF59217.1"/>
    </source>
</evidence>
<gene>
    <name evidence="14" type="primary">SecF</name>
    <name evidence="12" type="synonym">secF</name>
    <name evidence="14" type="ordered locus">PTH_1036</name>
</gene>
<keyword evidence="4 12" id="KW-0812">Transmembrane</keyword>
<dbReference type="STRING" id="370438.PTH_1036"/>
<feature type="transmembrane region" description="Helical" evidence="12">
    <location>
        <begin position="16"/>
        <end position="34"/>
    </location>
</feature>
<dbReference type="InterPro" id="IPR022646">
    <property type="entry name" value="SecD/SecF_CS"/>
</dbReference>
<dbReference type="InterPro" id="IPR022813">
    <property type="entry name" value="SecD/SecF_arch_bac"/>
</dbReference>
<dbReference type="Pfam" id="PF02355">
    <property type="entry name" value="SecD_SecF_C"/>
    <property type="match status" value="1"/>
</dbReference>
<keyword evidence="5 12" id="KW-0653">Protein transport</keyword>
<evidence type="ECO:0000256" key="2">
    <source>
        <dbReference type="ARBA" id="ARBA00022448"/>
    </source>
</evidence>
<dbReference type="HAMAP" id="MF_01464_B">
    <property type="entry name" value="SecF_B"/>
    <property type="match status" value="1"/>
</dbReference>
<accession>A5D3H0</accession>
<dbReference type="PANTHER" id="PTHR30081">
    <property type="entry name" value="PROTEIN-EXPORT MEMBRANE PROTEIN SEC"/>
    <property type="match status" value="1"/>
</dbReference>
<keyword evidence="7 12" id="KW-0811">Translocation</keyword>
<feature type="transmembrane region" description="Helical" evidence="12">
    <location>
        <begin position="126"/>
        <end position="147"/>
    </location>
</feature>
<comment type="subunit">
    <text evidence="12">Forms a complex with SecD. Part of the essential Sec protein translocation apparatus which comprises SecA, SecYEG and auxiliary proteins SecDF. Other proteins may also be involved.</text>
</comment>
<comment type="similarity">
    <text evidence="10">In the C-terminal section; belongs to the SecD/SecF family. SecF subfamily.</text>
</comment>
<keyword evidence="8 12" id="KW-0472">Membrane</keyword>
<dbReference type="GO" id="GO:0005886">
    <property type="term" value="C:plasma membrane"/>
    <property type="evidence" value="ECO:0007669"/>
    <property type="project" value="UniProtKB-SubCell"/>
</dbReference>
<evidence type="ECO:0000256" key="6">
    <source>
        <dbReference type="ARBA" id="ARBA00022989"/>
    </source>
</evidence>
<evidence type="ECO:0000256" key="12">
    <source>
        <dbReference type="HAMAP-Rule" id="MF_01464"/>
    </source>
</evidence>
<dbReference type="PRINTS" id="PR01755">
    <property type="entry name" value="SECFTRNLCASE"/>
</dbReference>
<dbReference type="GO" id="GO:0015450">
    <property type="term" value="F:protein-transporting ATPase activity"/>
    <property type="evidence" value="ECO:0007669"/>
    <property type="project" value="InterPro"/>
</dbReference>
<dbReference type="NCBIfam" id="TIGR00966">
    <property type="entry name" value="transloc_SecF"/>
    <property type="match status" value="1"/>
</dbReference>
<keyword evidence="6 12" id="KW-1133">Transmembrane helix</keyword>
<name>A5D3H0_PELTS</name>
<dbReference type="GO" id="GO:0065002">
    <property type="term" value="P:intracellular protein transmembrane transport"/>
    <property type="evidence" value="ECO:0007669"/>
    <property type="project" value="UniProtKB-UniRule"/>
</dbReference>
<dbReference type="EMBL" id="AP009389">
    <property type="protein sequence ID" value="BAF59217.1"/>
    <property type="molecule type" value="Genomic_DNA"/>
</dbReference>
<feature type="transmembrane region" description="Helical" evidence="12">
    <location>
        <begin position="258"/>
        <end position="282"/>
    </location>
</feature>
<evidence type="ECO:0000256" key="4">
    <source>
        <dbReference type="ARBA" id="ARBA00022692"/>
    </source>
</evidence>
<protein>
    <recommendedName>
        <fullName evidence="12">Protein-export membrane protein SecF</fullName>
    </recommendedName>
</protein>
<dbReference type="Proteomes" id="UP000006556">
    <property type="component" value="Chromosome"/>
</dbReference>
<evidence type="ECO:0000256" key="8">
    <source>
        <dbReference type="ARBA" id="ARBA00023136"/>
    </source>
</evidence>
<evidence type="ECO:0000313" key="15">
    <source>
        <dbReference type="Proteomes" id="UP000006556"/>
    </source>
</evidence>